<gene>
    <name evidence="1" type="ORF">PYX00_007947</name>
</gene>
<organism evidence="1">
    <name type="scientific">Menopon gallinae</name>
    <name type="common">poultry shaft louse</name>
    <dbReference type="NCBI Taxonomy" id="328185"/>
    <lineage>
        <taxon>Eukaryota</taxon>
        <taxon>Metazoa</taxon>
        <taxon>Ecdysozoa</taxon>
        <taxon>Arthropoda</taxon>
        <taxon>Hexapoda</taxon>
        <taxon>Insecta</taxon>
        <taxon>Pterygota</taxon>
        <taxon>Neoptera</taxon>
        <taxon>Paraneoptera</taxon>
        <taxon>Psocodea</taxon>
        <taxon>Troctomorpha</taxon>
        <taxon>Phthiraptera</taxon>
        <taxon>Amblycera</taxon>
        <taxon>Menoponidae</taxon>
        <taxon>Menopon</taxon>
    </lineage>
</organism>
<evidence type="ECO:0000313" key="1">
    <source>
        <dbReference type="EMBL" id="KAL0270588.1"/>
    </source>
</evidence>
<sequence>MAPPLQAKKHTVLISACSKWIYLKPFLTKIDYTNYDLPPLSFYFHDSTRILRHNRTFLHLLPATDRQYNCSYHTAYKMENQTKKRKSFIDVRRISVNLGKMFDEEKEDPSDNENSSLTKDEYLTSLKEERLQWKDILHLRQKQLENLKSVCSYETAEITVNEAEKFLSHEDKMFLNDEPNYLGMIESANKYLEAVDFFKRYKSDVIEHYDEVIEEIGNETNLLVKNLCDSDICDLCNQQNCTDSSHRFPKCLN</sequence>
<accession>A0AAW2HMF7</accession>
<reference evidence="1" key="1">
    <citation type="journal article" date="2024" name="Gigascience">
        <title>Chromosome-level genome of the poultry shaft louse Menopon gallinae provides insight into the host-switching and adaptive evolution of parasitic lice.</title>
        <authorList>
            <person name="Xu Y."/>
            <person name="Ma L."/>
            <person name="Liu S."/>
            <person name="Liang Y."/>
            <person name="Liu Q."/>
            <person name="He Z."/>
            <person name="Tian L."/>
            <person name="Duan Y."/>
            <person name="Cai W."/>
            <person name="Li H."/>
            <person name="Song F."/>
        </authorList>
    </citation>
    <scope>NUCLEOTIDE SEQUENCE</scope>
    <source>
        <strain evidence="1">Cailab_2023a</strain>
    </source>
</reference>
<comment type="caution">
    <text evidence="1">The sequence shown here is derived from an EMBL/GenBank/DDBJ whole genome shotgun (WGS) entry which is preliminary data.</text>
</comment>
<dbReference type="AlphaFoldDB" id="A0AAW2HMF7"/>
<protein>
    <submittedName>
        <fullName evidence="1">Uncharacterized protein</fullName>
    </submittedName>
</protein>
<proteinExistence type="predicted"/>
<name>A0AAW2HMF7_9NEOP</name>
<dbReference type="EMBL" id="JARGDH010000004">
    <property type="protein sequence ID" value="KAL0270588.1"/>
    <property type="molecule type" value="Genomic_DNA"/>
</dbReference>